<dbReference type="PROSITE" id="PS00122">
    <property type="entry name" value="CARBOXYLESTERASE_B_1"/>
    <property type="match status" value="1"/>
</dbReference>
<feature type="chain" id="PRO_5043091842" description="Carboxylic ester hydrolase" evidence="4">
    <location>
        <begin position="20"/>
        <end position="621"/>
    </location>
</feature>
<dbReference type="Gene3D" id="3.40.50.1820">
    <property type="entry name" value="alpha/beta hydrolase"/>
    <property type="match status" value="1"/>
</dbReference>
<comment type="caution">
    <text evidence="6">The sequence shown here is derived from an EMBL/GenBank/DDBJ whole genome shotgun (WGS) entry which is preliminary data.</text>
</comment>
<dbReference type="PANTHER" id="PTHR45580:SF6">
    <property type="entry name" value="CARBOXYLESTERASE TYPE B DOMAIN-CONTAINING PROTEIN"/>
    <property type="match status" value="1"/>
</dbReference>
<evidence type="ECO:0000256" key="1">
    <source>
        <dbReference type="ARBA" id="ARBA00005964"/>
    </source>
</evidence>
<dbReference type="EMBL" id="BTSX01000005">
    <property type="protein sequence ID" value="GMS98307.1"/>
    <property type="molecule type" value="Genomic_DNA"/>
</dbReference>
<feature type="domain" description="Carboxylesterase type B" evidence="5">
    <location>
        <begin position="30"/>
        <end position="547"/>
    </location>
</feature>
<evidence type="ECO:0000256" key="3">
    <source>
        <dbReference type="ARBA" id="ARBA00022801"/>
    </source>
</evidence>
<comment type="similarity">
    <text evidence="1 4">Belongs to the type-B carboxylesterase/lipase family.</text>
</comment>
<keyword evidence="4" id="KW-0732">Signal</keyword>
<dbReference type="Pfam" id="PF00135">
    <property type="entry name" value="COesterase"/>
    <property type="match status" value="1"/>
</dbReference>
<dbReference type="AlphaFoldDB" id="A0AAV5TV80"/>
<dbReference type="GO" id="GO:0052689">
    <property type="term" value="F:carboxylic ester hydrolase activity"/>
    <property type="evidence" value="ECO:0007669"/>
    <property type="project" value="UniProtKB-KW"/>
</dbReference>
<dbReference type="InterPro" id="IPR019826">
    <property type="entry name" value="Carboxylesterase_B_AS"/>
</dbReference>
<dbReference type="InterPro" id="IPR029058">
    <property type="entry name" value="AB_hydrolase_fold"/>
</dbReference>
<evidence type="ECO:0000313" key="6">
    <source>
        <dbReference type="EMBL" id="GMS98307.1"/>
    </source>
</evidence>
<organism evidence="6 7">
    <name type="scientific">Pristionchus entomophagus</name>
    <dbReference type="NCBI Taxonomy" id="358040"/>
    <lineage>
        <taxon>Eukaryota</taxon>
        <taxon>Metazoa</taxon>
        <taxon>Ecdysozoa</taxon>
        <taxon>Nematoda</taxon>
        <taxon>Chromadorea</taxon>
        <taxon>Rhabditida</taxon>
        <taxon>Rhabditina</taxon>
        <taxon>Diplogasteromorpha</taxon>
        <taxon>Diplogasteroidea</taxon>
        <taxon>Neodiplogasteridae</taxon>
        <taxon>Pristionchus</taxon>
    </lineage>
</organism>
<gene>
    <name evidence="6" type="ORF">PENTCL1PPCAC_20482</name>
</gene>
<keyword evidence="7" id="KW-1185">Reference proteome</keyword>
<dbReference type="Proteomes" id="UP001432027">
    <property type="component" value="Unassembled WGS sequence"/>
</dbReference>
<reference evidence="6" key="1">
    <citation type="submission" date="2023-10" db="EMBL/GenBank/DDBJ databases">
        <title>Genome assembly of Pristionchus species.</title>
        <authorList>
            <person name="Yoshida K."/>
            <person name="Sommer R.J."/>
        </authorList>
    </citation>
    <scope>NUCLEOTIDE SEQUENCE</scope>
    <source>
        <strain evidence="6">RS0144</strain>
    </source>
</reference>
<name>A0AAV5TV80_9BILA</name>
<dbReference type="PANTHER" id="PTHR45580">
    <property type="entry name" value="PROTEIN CBG05369"/>
    <property type="match status" value="1"/>
</dbReference>
<feature type="signal peptide" evidence="4">
    <location>
        <begin position="1"/>
        <end position="19"/>
    </location>
</feature>
<evidence type="ECO:0000256" key="2">
    <source>
        <dbReference type="ARBA" id="ARBA00022487"/>
    </source>
</evidence>
<dbReference type="SUPFAM" id="SSF53474">
    <property type="entry name" value="alpha/beta-Hydrolases"/>
    <property type="match status" value="1"/>
</dbReference>
<accession>A0AAV5TV80</accession>
<keyword evidence="2" id="KW-0719">Serine esterase</keyword>
<evidence type="ECO:0000256" key="4">
    <source>
        <dbReference type="RuleBase" id="RU361235"/>
    </source>
</evidence>
<protein>
    <recommendedName>
        <fullName evidence="4">Carboxylic ester hydrolase</fullName>
        <ecNumber evidence="4">3.1.1.-</ecNumber>
    </recommendedName>
</protein>
<evidence type="ECO:0000259" key="5">
    <source>
        <dbReference type="Pfam" id="PF00135"/>
    </source>
</evidence>
<dbReference type="EC" id="3.1.1.-" evidence="4"/>
<keyword evidence="3 4" id="KW-0378">Hydrolase</keyword>
<proteinExistence type="inferred from homology"/>
<sequence length="621" mass="68858">MTSMRIMTIFCHFLVFITGLSFDDAAGTVSLKISQGELLGKRIDAYDNRTGYGFLGIPFGAPPVGPLRFAKPISASSWEGVRNVTVKGDACPAVAELTYKRPEGGPMSEDCLHTYVYASKHCLTKGGCAIMWVVHGGRYNFESPVVFVNDVIVHNFASDGQDVVVIIPAYRLENFGFLNIAPGMKTSATPNTAVWDLLLALQWTQLEAHHFGGDPDKITVFGHSAGAQFADIISVSPHFKGLFNGIILMSGMLSSVYEAGYKSNSLASWVTATILGCATDATDRSDVVAVEAVMACMRAKTWQDIVEANEALNTRPEDYHGPHADGPGGILPLPPSQLARTRPAMRVMLGTTAAEFHDTKYALNADGTVDMKKVTELCEGFAYSIGYAHPDVMTKLCIDYYMQVRNVINLQQDAMFFMPNYLTARDLAEMGNEVFLYSFTYKGIEGAFKKFSPLDDKDDHPSHAEDYVYVLGMHRGNFTPRDYEIEKIYSGMVLNFVKTGNPNLGTSQPDWKSFRKLGGEYYENDFDDANRMPGMKKHYQAGAVKLWVYEAEKYGGPITPPELPAGADRFWPMDMVNAYASHHASVNFAHDKTIAAEEEQYKIWTDYINDRRFKNLQGIHS</sequence>
<dbReference type="InterPro" id="IPR002018">
    <property type="entry name" value="CarbesteraseB"/>
</dbReference>
<evidence type="ECO:0000313" key="7">
    <source>
        <dbReference type="Proteomes" id="UP001432027"/>
    </source>
</evidence>